<feature type="non-terminal residue" evidence="1">
    <location>
        <position position="1"/>
    </location>
</feature>
<reference evidence="1" key="1">
    <citation type="submission" date="2017-12" db="EMBL/GenBank/DDBJ databases">
        <title>High-resolution comparative analysis of great ape genomes.</title>
        <authorList>
            <person name="Pollen A."/>
            <person name="Hastie A."/>
            <person name="Hormozdiari F."/>
            <person name="Dougherty M."/>
            <person name="Liu R."/>
            <person name="Chaisson M."/>
            <person name="Hoppe E."/>
            <person name="Hill C."/>
            <person name="Pang A."/>
            <person name="Hillier L."/>
            <person name="Baker C."/>
            <person name="Armstrong J."/>
            <person name="Shendure J."/>
            <person name="Paten B."/>
            <person name="Wilson R."/>
            <person name="Chao H."/>
            <person name="Schneider V."/>
            <person name="Ventura M."/>
            <person name="Kronenberg Z."/>
            <person name="Murali S."/>
            <person name="Gordon D."/>
            <person name="Cantsilieris S."/>
            <person name="Munson K."/>
            <person name="Nelson B."/>
            <person name="Raja A."/>
            <person name="Underwood J."/>
            <person name="Diekhans M."/>
            <person name="Fiddes I."/>
            <person name="Haussler D."/>
            <person name="Eichler E."/>
        </authorList>
    </citation>
    <scope>NUCLEOTIDE SEQUENCE [LARGE SCALE GENOMIC DNA]</scope>
    <source>
        <strain evidence="1">Susie</strain>
    </source>
</reference>
<comment type="caution">
    <text evidence="1">The sequence shown here is derived from an EMBL/GenBank/DDBJ whole genome shotgun (WGS) entry which is preliminary data.</text>
</comment>
<proteinExistence type="predicted"/>
<protein>
    <submittedName>
        <fullName evidence="1">DRC3 isoform 9</fullName>
    </submittedName>
</protein>
<organism evidence="1">
    <name type="scientific">Pongo abelii</name>
    <name type="common">Sumatran orangutan</name>
    <name type="synonym">Pongo pygmaeus abelii</name>
    <dbReference type="NCBI Taxonomy" id="9601"/>
    <lineage>
        <taxon>Eukaryota</taxon>
        <taxon>Metazoa</taxon>
        <taxon>Chordata</taxon>
        <taxon>Craniata</taxon>
        <taxon>Vertebrata</taxon>
        <taxon>Euteleostomi</taxon>
        <taxon>Mammalia</taxon>
        <taxon>Eutheria</taxon>
        <taxon>Euarchontoglires</taxon>
        <taxon>Primates</taxon>
        <taxon>Haplorrhini</taxon>
        <taxon>Catarrhini</taxon>
        <taxon>Hominidae</taxon>
        <taxon>Pongo</taxon>
    </lineage>
</organism>
<dbReference type="AlphaFoldDB" id="A0A2J8RI93"/>
<accession>A0A2J8RI93</accession>
<name>A0A2J8RI93_PONAB</name>
<dbReference type="EMBL" id="NDHI03003690">
    <property type="protein sequence ID" value="PNJ08249.1"/>
    <property type="molecule type" value="Genomic_DNA"/>
</dbReference>
<gene>
    <name evidence="1" type="ORF">CR201_G0050745</name>
</gene>
<evidence type="ECO:0000313" key="1">
    <source>
        <dbReference type="EMBL" id="PNJ08249.1"/>
    </source>
</evidence>
<sequence>IAQCRDLENHHHKKLLEISISTLEKIVKGDLDEDLPDDLRAGRFQKFNYVEASGTF</sequence>